<accession>A0A8K0G6U3</accession>
<dbReference type="FunFam" id="3.30.160.60:FF:000848">
    <property type="entry name" value="Zinc finger protein 35"/>
    <property type="match status" value="1"/>
</dbReference>
<dbReference type="FunFam" id="3.30.160.60:FF:000624">
    <property type="entry name" value="zinc finger protein 697"/>
    <property type="match status" value="1"/>
</dbReference>
<evidence type="ECO:0000313" key="15">
    <source>
        <dbReference type="EMBL" id="KAF2888016.1"/>
    </source>
</evidence>
<dbReference type="EMBL" id="VTPC01080489">
    <property type="protein sequence ID" value="KAF2888016.1"/>
    <property type="molecule type" value="Genomic_DNA"/>
</dbReference>
<evidence type="ECO:0000256" key="6">
    <source>
        <dbReference type="ARBA" id="ARBA00022833"/>
    </source>
</evidence>
<dbReference type="GO" id="GO:0008270">
    <property type="term" value="F:zinc ion binding"/>
    <property type="evidence" value="ECO:0007669"/>
    <property type="project" value="UniProtKB-UniRule"/>
</dbReference>
<feature type="domain" description="ZAD" evidence="14">
    <location>
        <begin position="19"/>
        <end position="92"/>
    </location>
</feature>
<keyword evidence="16" id="KW-1185">Reference proteome</keyword>
<dbReference type="SMART" id="SM00868">
    <property type="entry name" value="zf-AD"/>
    <property type="match status" value="1"/>
</dbReference>
<dbReference type="SMART" id="SM00355">
    <property type="entry name" value="ZnF_C2H2"/>
    <property type="match status" value="11"/>
</dbReference>
<keyword evidence="5 11" id="KW-0863">Zinc-finger</keyword>
<dbReference type="GO" id="GO:0005634">
    <property type="term" value="C:nucleus"/>
    <property type="evidence" value="ECO:0007669"/>
    <property type="project" value="UniProtKB-SubCell"/>
</dbReference>
<keyword evidence="7" id="KW-0805">Transcription regulation</keyword>
<evidence type="ECO:0000256" key="1">
    <source>
        <dbReference type="ARBA" id="ARBA00004123"/>
    </source>
</evidence>
<evidence type="ECO:0000256" key="2">
    <source>
        <dbReference type="ARBA" id="ARBA00006991"/>
    </source>
</evidence>
<evidence type="ECO:0000256" key="3">
    <source>
        <dbReference type="ARBA" id="ARBA00022723"/>
    </source>
</evidence>
<feature type="domain" description="C2H2-type" evidence="13">
    <location>
        <begin position="323"/>
        <end position="350"/>
    </location>
</feature>
<proteinExistence type="inferred from homology"/>
<sequence length="489" mass="56777">MELMVELPVVQLSTAIFDKICRICLSLKETVLIHEVVYENVNLFEIFKDCLLIEVEKDNLPQSICEDCVTSLIQFYTFKKLCHYSDCLLRSVLNQEEPSKVGEENREEVKVEDDIKLISDDHVIQVPYSENEEKTIENDTKTLTNRKKGGELLKKRTKIKLRKSNHLPFCKLCNESFDSHDLLKLHKKSVKHPQSRTHCCKCDKKITSHHLKEHMRTHTKEKPFVCEVCQMRFTQKYNLSRHMGIHTGVKSYVCEVCGKGFTRAITLEDHLRTHTGDSPFVCSYCGMCYSNSTNYRTHLRRHAANTNKINMKIRRKLKINGIYKCNKCSKQFSTASILRTHMLLHEEKKHLCSHCGKSFTTLAGLDSHSRVHTGVKPYMCSVCDKTFSYKANLENHMRVHTKEKPFVCKICSKPFAQRTHLKYHMRTHTGEKPYTCIHCGKGFAQKHNLTVHVRTHTGETPHICPICKKGFYDSSSMRRHSRKHKMTGN</sequence>
<dbReference type="InterPro" id="IPR012934">
    <property type="entry name" value="Znf_AD"/>
</dbReference>
<comment type="caution">
    <text evidence="15">The sequence shown here is derived from an EMBL/GenBank/DDBJ whole genome shotgun (WGS) entry which is preliminary data.</text>
</comment>
<feature type="domain" description="C2H2-type" evidence="13">
    <location>
        <begin position="406"/>
        <end position="433"/>
    </location>
</feature>
<dbReference type="PANTHER" id="PTHR24394">
    <property type="entry name" value="ZINC FINGER PROTEIN"/>
    <property type="match status" value="1"/>
</dbReference>
<feature type="domain" description="C2H2-type" evidence="13">
    <location>
        <begin position="252"/>
        <end position="279"/>
    </location>
</feature>
<evidence type="ECO:0000256" key="12">
    <source>
        <dbReference type="PROSITE-ProRule" id="PRU01263"/>
    </source>
</evidence>
<name>A0A8K0G6U3_IGNLU</name>
<dbReference type="InterPro" id="IPR036236">
    <property type="entry name" value="Znf_C2H2_sf"/>
</dbReference>
<feature type="binding site" evidence="12">
    <location>
        <position position="21"/>
    </location>
    <ligand>
        <name>Zn(2+)</name>
        <dbReference type="ChEBI" id="CHEBI:29105"/>
    </ligand>
</feature>
<gene>
    <name evidence="15" type="ORF">ILUMI_18157</name>
</gene>
<evidence type="ECO:0000256" key="7">
    <source>
        <dbReference type="ARBA" id="ARBA00023015"/>
    </source>
</evidence>
<evidence type="ECO:0000256" key="10">
    <source>
        <dbReference type="ARBA" id="ARBA00023242"/>
    </source>
</evidence>
<dbReference type="Pfam" id="PF12874">
    <property type="entry name" value="zf-met"/>
    <property type="match status" value="1"/>
</dbReference>
<keyword evidence="6 12" id="KW-0862">Zinc</keyword>
<dbReference type="InterPro" id="IPR013087">
    <property type="entry name" value="Znf_C2H2_type"/>
</dbReference>
<organism evidence="15 16">
    <name type="scientific">Ignelater luminosus</name>
    <name type="common">Cucubano</name>
    <name type="synonym">Pyrophorus luminosus</name>
    <dbReference type="NCBI Taxonomy" id="2038154"/>
    <lineage>
        <taxon>Eukaryota</taxon>
        <taxon>Metazoa</taxon>
        <taxon>Ecdysozoa</taxon>
        <taxon>Arthropoda</taxon>
        <taxon>Hexapoda</taxon>
        <taxon>Insecta</taxon>
        <taxon>Pterygota</taxon>
        <taxon>Neoptera</taxon>
        <taxon>Endopterygota</taxon>
        <taxon>Coleoptera</taxon>
        <taxon>Polyphaga</taxon>
        <taxon>Elateriformia</taxon>
        <taxon>Elateroidea</taxon>
        <taxon>Elateridae</taxon>
        <taxon>Agrypninae</taxon>
        <taxon>Pyrophorini</taxon>
        <taxon>Ignelater</taxon>
    </lineage>
</organism>
<dbReference type="GO" id="GO:1990837">
    <property type="term" value="F:sequence-specific double-stranded DNA binding"/>
    <property type="evidence" value="ECO:0007669"/>
    <property type="project" value="UniProtKB-ARBA"/>
</dbReference>
<dbReference type="FunFam" id="3.30.160.60:FF:000110">
    <property type="entry name" value="Zinc finger protein-like"/>
    <property type="match status" value="1"/>
</dbReference>
<evidence type="ECO:0000256" key="8">
    <source>
        <dbReference type="ARBA" id="ARBA00023125"/>
    </source>
</evidence>
<dbReference type="PROSITE" id="PS50157">
    <property type="entry name" value="ZINC_FINGER_C2H2_2"/>
    <property type="match status" value="10"/>
</dbReference>
<evidence type="ECO:0000259" key="14">
    <source>
        <dbReference type="PROSITE" id="PS51915"/>
    </source>
</evidence>
<feature type="domain" description="C2H2-type" evidence="13">
    <location>
        <begin position="462"/>
        <end position="484"/>
    </location>
</feature>
<keyword evidence="9" id="KW-0804">Transcription</keyword>
<feature type="binding site" evidence="12">
    <location>
        <position position="24"/>
    </location>
    <ligand>
        <name>Zn(2+)</name>
        <dbReference type="ChEBI" id="CHEBI:29105"/>
    </ligand>
</feature>
<evidence type="ECO:0000256" key="4">
    <source>
        <dbReference type="ARBA" id="ARBA00022737"/>
    </source>
</evidence>
<keyword evidence="10" id="KW-0539">Nucleus</keyword>
<dbReference type="PROSITE" id="PS51915">
    <property type="entry name" value="ZAD"/>
    <property type="match status" value="1"/>
</dbReference>
<dbReference type="FunFam" id="3.30.160.60:FF:000446">
    <property type="entry name" value="Zinc finger protein"/>
    <property type="match status" value="1"/>
</dbReference>
<dbReference type="GO" id="GO:0000981">
    <property type="term" value="F:DNA-binding transcription factor activity, RNA polymerase II-specific"/>
    <property type="evidence" value="ECO:0007669"/>
    <property type="project" value="TreeGrafter"/>
</dbReference>
<feature type="binding site" evidence="12">
    <location>
        <position position="65"/>
    </location>
    <ligand>
        <name>Zn(2+)</name>
        <dbReference type="ChEBI" id="CHEBI:29105"/>
    </ligand>
</feature>
<reference evidence="15" key="1">
    <citation type="submission" date="2019-08" db="EMBL/GenBank/DDBJ databases">
        <title>The genome of the North American firefly Photinus pyralis.</title>
        <authorList>
            <consortium name="Photinus pyralis genome working group"/>
            <person name="Fallon T.R."/>
            <person name="Sander Lower S.E."/>
            <person name="Weng J.-K."/>
        </authorList>
    </citation>
    <scope>NUCLEOTIDE SEQUENCE</scope>
    <source>
        <strain evidence="15">TRF0915ILg1</strain>
        <tissue evidence="15">Whole body</tissue>
    </source>
</reference>
<comment type="subcellular location">
    <subcellularLocation>
        <location evidence="1">Nucleus</location>
    </subcellularLocation>
</comment>
<dbReference type="SUPFAM" id="SSF57716">
    <property type="entry name" value="Glucocorticoid receptor-like (DNA-binding domain)"/>
    <property type="match status" value="1"/>
</dbReference>
<keyword evidence="3 12" id="KW-0479">Metal-binding</keyword>
<feature type="domain" description="C2H2-type" evidence="13">
    <location>
        <begin position="280"/>
        <end position="307"/>
    </location>
</feature>
<feature type="domain" description="C2H2-type" evidence="13">
    <location>
        <begin position="378"/>
        <end position="405"/>
    </location>
</feature>
<dbReference type="PROSITE" id="PS00028">
    <property type="entry name" value="ZINC_FINGER_C2H2_1"/>
    <property type="match status" value="10"/>
</dbReference>
<dbReference type="Gene3D" id="3.40.1800.20">
    <property type="match status" value="1"/>
</dbReference>
<feature type="domain" description="C2H2-type" evidence="13">
    <location>
        <begin position="434"/>
        <end position="461"/>
    </location>
</feature>
<evidence type="ECO:0000256" key="5">
    <source>
        <dbReference type="ARBA" id="ARBA00022771"/>
    </source>
</evidence>
<dbReference type="FunFam" id="3.30.160.60:FF:000303">
    <property type="entry name" value="Zinc finger protein 41"/>
    <property type="match status" value="1"/>
</dbReference>
<comment type="similarity">
    <text evidence="2">Belongs to the krueppel C2H2-type zinc-finger protein family.</text>
</comment>
<dbReference type="OrthoDB" id="6077919at2759"/>
<feature type="domain" description="C2H2-type" evidence="13">
    <location>
        <begin position="168"/>
        <end position="197"/>
    </location>
</feature>
<feature type="binding site" evidence="12">
    <location>
        <position position="68"/>
    </location>
    <ligand>
        <name>Zn(2+)</name>
        <dbReference type="ChEBI" id="CHEBI:29105"/>
    </ligand>
</feature>
<evidence type="ECO:0000259" key="13">
    <source>
        <dbReference type="PROSITE" id="PS50157"/>
    </source>
</evidence>
<feature type="domain" description="C2H2-type" evidence="13">
    <location>
        <begin position="350"/>
        <end position="377"/>
    </location>
</feature>
<dbReference type="Pfam" id="PF07776">
    <property type="entry name" value="zf-AD"/>
    <property type="match status" value="1"/>
</dbReference>
<dbReference type="Proteomes" id="UP000801492">
    <property type="component" value="Unassembled WGS sequence"/>
</dbReference>
<dbReference type="AlphaFoldDB" id="A0A8K0G6U3"/>
<dbReference type="FunFam" id="3.30.160.60:FF:001480">
    <property type="entry name" value="Si:cabz01071911.3"/>
    <property type="match status" value="1"/>
</dbReference>
<feature type="domain" description="C2H2-type" evidence="13">
    <location>
        <begin position="224"/>
        <end position="251"/>
    </location>
</feature>
<dbReference type="PANTHER" id="PTHR24394:SF29">
    <property type="entry name" value="MYONEURIN"/>
    <property type="match status" value="1"/>
</dbReference>
<evidence type="ECO:0000256" key="11">
    <source>
        <dbReference type="PROSITE-ProRule" id="PRU00042"/>
    </source>
</evidence>
<keyword evidence="4" id="KW-0677">Repeat</keyword>
<evidence type="ECO:0000256" key="9">
    <source>
        <dbReference type="ARBA" id="ARBA00023163"/>
    </source>
</evidence>
<evidence type="ECO:0000313" key="16">
    <source>
        <dbReference type="Proteomes" id="UP000801492"/>
    </source>
</evidence>
<dbReference type="Gene3D" id="3.30.160.60">
    <property type="entry name" value="Classic Zinc Finger"/>
    <property type="match status" value="10"/>
</dbReference>
<protein>
    <submittedName>
        <fullName evidence="15">Uncharacterized protein</fullName>
    </submittedName>
</protein>
<dbReference type="FunFam" id="3.30.160.60:FF:002343">
    <property type="entry name" value="Zinc finger protein 33A"/>
    <property type="match status" value="1"/>
</dbReference>
<dbReference type="Pfam" id="PF00096">
    <property type="entry name" value="zf-C2H2"/>
    <property type="match status" value="9"/>
</dbReference>
<dbReference type="SUPFAM" id="SSF57667">
    <property type="entry name" value="beta-beta-alpha zinc fingers"/>
    <property type="match status" value="6"/>
</dbReference>
<keyword evidence="8" id="KW-0238">DNA-binding</keyword>